<dbReference type="EMBL" id="CAJVPY010000477">
    <property type="protein sequence ID" value="CAG8475214.1"/>
    <property type="molecule type" value="Genomic_DNA"/>
</dbReference>
<accession>A0A9N8Z7W3</accession>
<keyword evidence="2" id="KW-1185">Reference proteome</keyword>
<organism evidence="1 2">
    <name type="scientific">Dentiscutata erythropus</name>
    <dbReference type="NCBI Taxonomy" id="1348616"/>
    <lineage>
        <taxon>Eukaryota</taxon>
        <taxon>Fungi</taxon>
        <taxon>Fungi incertae sedis</taxon>
        <taxon>Mucoromycota</taxon>
        <taxon>Glomeromycotina</taxon>
        <taxon>Glomeromycetes</taxon>
        <taxon>Diversisporales</taxon>
        <taxon>Gigasporaceae</taxon>
        <taxon>Dentiscutata</taxon>
    </lineage>
</organism>
<evidence type="ECO:0000313" key="1">
    <source>
        <dbReference type="EMBL" id="CAG8475214.1"/>
    </source>
</evidence>
<dbReference type="AlphaFoldDB" id="A0A9N8Z7W3"/>
<name>A0A9N8Z7W3_9GLOM</name>
<dbReference type="OrthoDB" id="2405062at2759"/>
<dbReference type="Proteomes" id="UP000789405">
    <property type="component" value="Unassembled WGS sequence"/>
</dbReference>
<gene>
    <name evidence="1" type="ORF">DERYTH_LOCUS1652</name>
</gene>
<reference evidence="1" key="1">
    <citation type="submission" date="2021-06" db="EMBL/GenBank/DDBJ databases">
        <authorList>
            <person name="Kallberg Y."/>
            <person name="Tangrot J."/>
            <person name="Rosling A."/>
        </authorList>
    </citation>
    <scope>NUCLEOTIDE SEQUENCE</scope>
    <source>
        <strain evidence="1">MA453B</strain>
    </source>
</reference>
<evidence type="ECO:0000313" key="2">
    <source>
        <dbReference type="Proteomes" id="UP000789405"/>
    </source>
</evidence>
<protein>
    <submittedName>
        <fullName evidence="1">25831_t:CDS:1</fullName>
    </submittedName>
</protein>
<proteinExistence type="predicted"/>
<sequence>MSDNEGDNEHNAYEFPEEPISFELLEESTSFELLEEFASFDSNYKASNNVSISSSSAAPLLEEQSPNGIYDVCKVKVMNLSDKEVEYDHKFIYDDSTRNMCSHLQSKHDLYENQNKNHDYTIQQTIPKVFEQVKVIKMHKES</sequence>
<comment type="caution">
    <text evidence="1">The sequence shown here is derived from an EMBL/GenBank/DDBJ whole genome shotgun (WGS) entry which is preliminary data.</text>
</comment>